<reference evidence="2" key="1">
    <citation type="submission" date="2021-02" db="EMBL/GenBank/DDBJ databases">
        <authorList>
            <person name="Dougan E. K."/>
            <person name="Rhodes N."/>
            <person name="Thang M."/>
            <person name="Chan C."/>
        </authorList>
    </citation>
    <scope>NUCLEOTIDE SEQUENCE</scope>
</reference>
<gene>
    <name evidence="2" type="ORF">PGLA2088_LOCUS35835</name>
</gene>
<feature type="region of interest" description="Disordered" evidence="1">
    <location>
        <begin position="1"/>
        <end position="35"/>
    </location>
</feature>
<dbReference type="AlphaFoldDB" id="A0A813KQ91"/>
<name>A0A813KQ91_POLGL</name>
<comment type="caution">
    <text evidence="2">The sequence shown here is derived from an EMBL/GenBank/DDBJ whole genome shotgun (WGS) entry which is preliminary data.</text>
</comment>
<accession>A0A813KQ91</accession>
<evidence type="ECO:0000313" key="2">
    <source>
        <dbReference type="EMBL" id="CAE8710208.1"/>
    </source>
</evidence>
<evidence type="ECO:0000313" key="3">
    <source>
        <dbReference type="Proteomes" id="UP000626109"/>
    </source>
</evidence>
<dbReference type="Proteomes" id="UP000626109">
    <property type="component" value="Unassembled WGS sequence"/>
</dbReference>
<evidence type="ECO:0000256" key="1">
    <source>
        <dbReference type="SAM" id="MobiDB-lite"/>
    </source>
</evidence>
<sequence>MMNLFGWPGGHSPSSSSTVVRRTSGGDSSDVGTKNPSELLRKLCKDHSAHALVRPLGDLLADLCKVAQKPRAPPAVVEAINLAIKTLRPSALPGKSLEFVLAAHSDQERLKRFALSVQNAFAAINQQTPSLNQPAEFVDVLGNGDHRQQLVSCQQWRAVADEFAASCREVFELHVYFVFLDIK</sequence>
<organism evidence="2 3">
    <name type="scientific">Polarella glacialis</name>
    <name type="common">Dinoflagellate</name>
    <dbReference type="NCBI Taxonomy" id="89957"/>
    <lineage>
        <taxon>Eukaryota</taxon>
        <taxon>Sar</taxon>
        <taxon>Alveolata</taxon>
        <taxon>Dinophyceae</taxon>
        <taxon>Suessiales</taxon>
        <taxon>Suessiaceae</taxon>
        <taxon>Polarella</taxon>
    </lineage>
</organism>
<dbReference type="EMBL" id="CAJNNW010031958">
    <property type="protein sequence ID" value="CAE8710208.1"/>
    <property type="molecule type" value="Genomic_DNA"/>
</dbReference>
<proteinExistence type="predicted"/>
<protein>
    <submittedName>
        <fullName evidence="2">Uncharacterized protein</fullName>
    </submittedName>
</protein>
<feature type="non-terminal residue" evidence="2">
    <location>
        <position position="183"/>
    </location>
</feature>
<feature type="compositionally biased region" description="Low complexity" evidence="1">
    <location>
        <begin position="10"/>
        <end position="26"/>
    </location>
</feature>